<comment type="similarity">
    <text evidence="1">Belongs to the beta/gamma-crystallin family.</text>
</comment>
<dbReference type="PROSITE" id="PS50915">
    <property type="entry name" value="CRYSTALLIN_BETA_GAMMA"/>
    <property type="match status" value="1"/>
</dbReference>
<gene>
    <name evidence="5" type="ORF">HHL09_02050</name>
</gene>
<dbReference type="SMART" id="SM00710">
    <property type="entry name" value="PbH1"/>
    <property type="match status" value="7"/>
</dbReference>
<dbReference type="SUPFAM" id="SSF49695">
    <property type="entry name" value="gamma-Crystallin-like"/>
    <property type="match status" value="2"/>
</dbReference>
<feature type="domain" description="Beta/gamma crystallin 'Greek key'" evidence="4">
    <location>
        <begin position="527"/>
        <end position="568"/>
    </location>
</feature>
<accession>A0A858REM0</accession>
<dbReference type="AlphaFoldDB" id="A0A858REM0"/>
<dbReference type="InterPro" id="IPR006626">
    <property type="entry name" value="PbH1"/>
</dbReference>
<name>A0A858REM0_9BACT</name>
<dbReference type="InterPro" id="IPR001064">
    <property type="entry name" value="Beta/gamma_crystallin"/>
</dbReference>
<dbReference type="Pfam" id="PF00030">
    <property type="entry name" value="Crystall"/>
    <property type="match status" value="1"/>
</dbReference>
<dbReference type="InterPro" id="IPR011024">
    <property type="entry name" value="G_crystallin-like"/>
</dbReference>
<organism evidence="5 6">
    <name type="scientific">Luteolibacter luteus</name>
    <dbReference type="NCBI Taxonomy" id="2728835"/>
    <lineage>
        <taxon>Bacteria</taxon>
        <taxon>Pseudomonadati</taxon>
        <taxon>Verrucomicrobiota</taxon>
        <taxon>Verrucomicrobiia</taxon>
        <taxon>Verrucomicrobiales</taxon>
        <taxon>Verrucomicrobiaceae</taxon>
        <taxon>Luteolibacter</taxon>
    </lineage>
</organism>
<evidence type="ECO:0000256" key="3">
    <source>
        <dbReference type="SAM" id="SignalP"/>
    </source>
</evidence>
<keyword evidence="6" id="KW-1185">Reference proteome</keyword>
<dbReference type="SUPFAM" id="SSF51126">
    <property type="entry name" value="Pectin lyase-like"/>
    <property type="match status" value="1"/>
</dbReference>
<dbReference type="Gene3D" id="2.60.20.10">
    <property type="entry name" value="Crystallins"/>
    <property type="match status" value="2"/>
</dbReference>
<dbReference type="EMBL" id="CP051774">
    <property type="protein sequence ID" value="QJE94613.1"/>
    <property type="molecule type" value="Genomic_DNA"/>
</dbReference>
<keyword evidence="2" id="KW-0677">Repeat</keyword>
<evidence type="ECO:0000313" key="6">
    <source>
        <dbReference type="Proteomes" id="UP000501812"/>
    </source>
</evidence>
<evidence type="ECO:0000256" key="1">
    <source>
        <dbReference type="ARBA" id="ARBA00009646"/>
    </source>
</evidence>
<dbReference type="InterPro" id="IPR011050">
    <property type="entry name" value="Pectin_lyase_fold/virulence"/>
</dbReference>
<dbReference type="Gene3D" id="2.160.20.10">
    <property type="entry name" value="Single-stranded right-handed beta-helix, Pectin lyase-like"/>
    <property type="match status" value="1"/>
</dbReference>
<dbReference type="KEGG" id="luo:HHL09_02050"/>
<protein>
    <submittedName>
        <fullName evidence="5">Mycodextranase</fullName>
    </submittedName>
</protein>
<dbReference type="Pfam" id="PF13229">
    <property type="entry name" value="Beta_helix"/>
    <property type="match status" value="1"/>
</dbReference>
<feature type="signal peptide" evidence="3">
    <location>
        <begin position="1"/>
        <end position="17"/>
    </location>
</feature>
<evidence type="ECO:0000259" key="4">
    <source>
        <dbReference type="PROSITE" id="PS50915"/>
    </source>
</evidence>
<sequence length="568" mass="59292">MFLSAAFLAAGAGAAMAQSQPANTLSIATYGATGNDTTDDVTAIQNCFNAARTQGRGVWIPAGTYYVGTTLSATDITITGAGMNSSTLFRDVNVNPSDGANYLDITRCTVRDIGLKGNAPNRAQSATGINTQGVGWLVERVRFEKAQAGMWASGSNGTIRNCQTVDTWADGLNINNGDGPNKLGAYLTVEDCNINGSGDDGIAINSQGISLGRQNMQDPKVLNNTQTNSFGANGLRIAGGINSLMQGNSVSDQVSTGENGIQVGKFSADGFQCVNGQVNNNTFTRVGGHNDTAGIWVYEDAICSFSGNNIIDSYQHGVRIGSCSITFGDNNTISHPAKRGVWVVSGSSGSANIKNNTVSNLNAGQPAFLNEAGGAMNVTTTGNSWQTGTGVVFYQNTNYGGSAGSALQPGNYTLSQLAAAGVANDWASSVRVPAGWSVQFYSDDNFSGQSWTRTADTPSFASLTPNANEQMSSCRVTGPSGATFYQNTNYGGAASQLLPVGTYTLVQMAARGLVNDWASSVRVQSGRTVTMYSDDNFSGQSWVRTADTPNFTTLTPNANDVVSSVRVD</sequence>
<evidence type="ECO:0000256" key="2">
    <source>
        <dbReference type="ARBA" id="ARBA00022737"/>
    </source>
</evidence>
<evidence type="ECO:0000313" key="5">
    <source>
        <dbReference type="EMBL" id="QJE94613.1"/>
    </source>
</evidence>
<reference evidence="5 6" key="1">
    <citation type="submission" date="2020-04" db="EMBL/GenBank/DDBJ databases">
        <title>Luteolibacter sp. G-1-1-1 isolated from soil.</title>
        <authorList>
            <person name="Dahal R.H."/>
        </authorList>
    </citation>
    <scope>NUCLEOTIDE SEQUENCE [LARGE SCALE GENOMIC DNA]</scope>
    <source>
        <strain evidence="5 6">G-1-1-1</strain>
    </source>
</reference>
<keyword evidence="3" id="KW-0732">Signal</keyword>
<dbReference type="InterPro" id="IPR039448">
    <property type="entry name" value="Beta_helix"/>
</dbReference>
<dbReference type="SMART" id="SM00247">
    <property type="entry name" value="XTALbg"/>
    <property type="match status" value="2"/>
</dbReference>
<dbReference type="InterPro" id="IPR012334">
    <property type="entry name" value="Pectin_lyas_fold"/>
</dbReference>
<feature type="chain" id="PRO_5032592331" evidence="3">
    <location>
        <begin position="18"/>
        <end position="568"/>
    </location>
</feature>
<dbReference type="RefSeq" id="WP_169452834.1">
    <property type="nucleotide sequence ID" value="NZ_CP051774.1"/>
</dbReference>
<dbReference type="Proteomes" id="UP000501812">
    <property type="component" value="Chromosome"/>
</dbReference>
<proteinExistence type="inferred from homology"/>